<proteinExistence type="inferred from homology"/>
<dbReference type="InterPro" id="IPR003362">
    <property type="entry name" value="Bact_transf"/>
</dbReference>
<reference evidence="5 6" key="1">
    <citation type="submission" date="2019-06" db="EMBL/GenBank/DDBJ databases">
        <title>Sequencing the genomes of 1000 actinobacteria strains.</title>
        <authorList>
            <person name="Klenk H.-P."/>
        </authorList>
    </citation>
    <scope>NUCLEOTIDE SEQUENCE [LARGE SCALE GENOMIC DNA]</scope>
    <source>
        <strain evidence="5 6">DSM 21776</strain>
    </source>
</reference>
<comment type="caution">
    <text evidence="5">The sequence shown here is derived from an EMBL/GenBank/DDBJ whole genome shotgun (WGS) entry which is preliminary data.</text>
</comment>
<keyword evidence="3" id="KW-1133">Transmembrane helix</keyword>
<feature type="transmembrane region" description="Helical" evidence="3">
    <location>
        <begin position="182"/>
        <end position="206"/>
    </location>
</feature>
<dbReference type="GO" id="GO:0016780">
    <property type="term" value="F:phosphotransferase activity, for other substituted phosphate groups"/>
    <property type="evidence" value="ECO:0007669"/>
    <property type="project" value="TreeGrafter"/>
</dbReference>
<dbReference type="Pfam" id="PF02397">
    <property type="entry name" value="Bac_transf"/>
    <property type="match status" value="1"/>
</dbReference>
<sequence length="376" mass="41709">MSESAFDFDQGAVTPPPTMAVRSWVVGFHGILHGDDLEADGRPSLCDLALGNRSLGIQRMRELTFLPGATPERANPRSTNGQRHLGAVPATGPTDAALTDRALTDAGLTDAEIADAAEAVERITGLQPAEPHLARRPTALPPRPAPWDPAEPLPDYLERRLGTARFLYLPNRSRAYRIAKRSLDLVGATVLLLLAAPVMLAIALLIRRDSPGPAVFRQQRVTRGGRVFTFYKFRTMWVDARERYPELYDYQRSGPFSDVFYKLEDDPRNTGVGRWLRRTTLDELPNLFNVVRGEMSLVGPRPELPELLSQYRAEDLALFFTKAGLTGLAQVSGRSLLTVKERITLDLRYVAQQTLLLDLRIIGRTVGTVLRSKGAF</sequence>
<dbReference type="Proteomes" id="UP000320085">
    <property type="component" value="Unassembled WGS sequence"/>
</dbReference>
<feature type="region of interest" description="Disordered" evidence="2">
    <location>
        <begin position="126"/>
        <end position="147"/>
    </location>
</feature>
<dbReference type="EMBL" id="VFQF01000001">
    <property type="protein sequence ID" value="TQN48835.1"/>
    <property type="molecule type" value="Genomic_DNA"/>
</dbReference>
<evidence type="ECO:0000256" key="2">
    <source>
        <dbReference type="SAM" id="MobiDB-lite"/>
    </source>
</evidence>
<evidence type="ECO:0000256" key="3">
    <source>
        <dbReference type="SAM" id="Phobius"/>
    </source>
</evidence>
<evidence type="ECO:0000259" key="4">
    <source>
        <dbReference type="Pfam" id="PF02397"/>
    </source>
</evidence>
<name>A0A543PXP5_9MICO</name>
<feature type="domain" description="Bacterial sugar transferase" evidence="4">
    <location>
        <begin position="180"/>
        <end position="370"/>
    </location>
</feature>
<keyword evidence="5" id="KW-0808">Transferase</keyword>
<keyword evidence="3" id="KW-0812">Transmembrane</keyword>
<evidence type="ECO:0000313" key="5">
    <source>
        <dbReference type="EMBL" id="TQN48835.1"/>
    </source>
</evidence>
<evidence type="ECO:0000256" key="1">
    <source>
        <dbReference type="ARBA" id="ARBA00006464"/>
    </source>
</evidence>
<gene>
    <name evidence="5" type="ORF">FHX52_1988</name>
</gene>
<dbReference type="PANTHER" id="PTHR30576:SF10">
    <property type="entry name" value="SLL5057 PROTEIN"/>
    <property type="match status" value="1"/>
</dbReference>
<evidence type="ECO:0000313" key="6">
    <source>
        <dbReference type="Proteomes" id="UP000320085"/>
    </source>
</evidence>
<dbReference type="PANTHER" id="PTHR30576">
    <property type="entry name" value="COLANIC BIOSYNTHESIS UDP-GLUCOSE LIPID CARRIER TRANSFERASE"/>
    <property type="match status" value="1"/>
</dbReference>
<feature type="region of interest" description="Disordered" evidence="2">
    <location>
        <begin position="68"/>
        <end position="95"/>
    </location>
</feature>
<dbReference type="AlphaFoldDB" id="A0A543PXP5"/>
<keyword evidence="3" id="KW-0472">Membrane</keyword>
<organism evidence="5 6">
    <name type="scientific">Humibacillus xanthopallidus</name>
    <dbReference type="NCBI Taxonomy" id="412689"/>
    <lineage>
        <taxon>Bacteria</taxon>
        <taxon>Bacillati</taxon>
        <taxon>Actinomycetota</taxon>
        <taxon>Actinomycetes</taxon>
        <taxon>Micrococcales</taxon>
        <taxon>Intrasporangiaceae</taxon>
        <taxon>Humibacillus</taxon>
    </lineage>
</organism>
<comment type="similarity">
    <text evidence="1">Belongs to the bacterial sugar transferase family.</text>
</comment>
<accession>A0A543PXP5</accession>
<protein>
    <submittedName>
        <fullName evidence="5">Lipopolysaccharide/colanic/teichoic acid biosynthesis glycosyltransferase</fullName>
    </submittedName>
</protein>